<feature type="region of interest" description="Disordered" evidence="2">
    <location>
        <begin position="947"/>
        <end position="967"/>
    </location>
</feature>
<accession>A0A3P8HIE9</accession>
<reference evidence="3 4" key="1">
    <citation type="submission" date="2018-11" db="EMBL/GenBank/DDBJ databases">
        <authorList>
            <consortium name="Pathogen Informatics"/>
        </authorList>
    </citation>
    <scope>NUCLEOTIDE SEQUENCE [LARGE SCALE GENOMIC DNA]</scope>
    <source>
        <strain evidence="3 4">Egypt</strain>
    </source>
</reference>
<evidence type="ECO:0000256" key="2">
    <source>
        <dbReference type="SAM" id="MobiDB-lite"/>
    </source>
</evidence>
<keyword evidence="4" id="KW-1185">Reference proteome</keyword>
<evidence type="ECO:0000313" key="4">
    <source>
        <dbReference type="Proteomes" id="UP000272942"/>
    </source>
</evidence>
<evidence type="ECO:0000313" key="3">
    <source>
        <dbReference type="EMBL" id="VDP90560.1"/>
    </source>
</evidence>
<protein>
    <submittedName>
        <fullName evidence="3">Uncharacterized protein</fullName>
    </submittedName>
</protein>
<feature type="compositionally biased region" description="Polar residues" evidence="2">
    <location>
        <begin position="659"/>
        <end position="679"/>
    </location>
</feature>
<feature type="coiled-coil region" evidence="1">
    <location>
        <begin position="729"/>
        <end position="763"/>
    </location>
</feature>
<evidence type="ECO:0000256" key="1">
    <source>
        <dbReference type="SAM" id="Coils"/>
    </source>
</evidence>
<dbReference type="AlphaFoldDB" id="A0A3P8HIE9"/>
<dbReference type="Proteomes" id="UP000272942">
    <property type="component" value="Unassembled WGS sequence"/>
</dbReference>
<gene>
    <name evidence="3" type="ORF">ECPE_LOCUS13288</name>
</gene>
<name>A0A3P8HIE9_9TREM</name>
<sequence length="967" mass="107508">MFAAACKFGPLFLTNFIIKLRTSEEHQVNAIKDKLDKDPGSVELCLQYGQLLSESNQYDRLTSHCMECINEGRHIDSPEWFQFYARMVKNHSGALSENALCFDVIADMFLLRINICTSPEDFYNLLESLHGKIHRLPADKFVRFHKESESWLSFYSAVYIQRFFSVESKVVLDVLCENYRRSVELHKSIQSAIREPFSHLVWSFIDVHQAENTVQAWCLMNTLRQDGENEKLRKSSWSDLMDMLPSKFKSASKEGKDCIQMNPSLVVSMNCADFWLDCRDALLESQNNLKLVLWVCCHLTALDSGEDDVALSNQRLDFIFKSQQSDHSVMATTSDCLGKPISLLSSCAIPTVSQQQWWEIANDLVNRNAIQLANSSKSARQSTFLQCGLNQLRLFARPARCFGNQTHVLPPALSFRVADALTRLAEGFISSDIRLPVLEWAGGFWRYALHQCTFGPPPPNATLVAQNRQLPACSGSSSLFTENRVSSPCSPLRSVSLTPGPPTVNHSLFSLPGANNWWLGLTRSSHQPVSHVISHWCNLGLHFCANRLTRVFETNGNQLTSDEKCELRSLLRILEQSKVNVDRGVYLTVGQLLLRHARGSESTTKNLPSDPLDDALLLSGDRDPLADLGRAKRYLDLATIAPISCEDSEVHQIRHKSKSPTSPMCSSTKKSDQIEQATPESYEGPQKGARSTPKNPLGLCAHTDERQEFLMASFMNNWQSLINSLCCQLTEAKVEMSRSRQLNEQLSTQLQETSKQLSETMNKFVEFKAQMNVMTKVNNSGDVASMTSIHDAIATPIRELSHAIAELRRWLPEGMAAAATAAVNAHMAVSNQPILPPAAAAMARTGPLLNNADAAALMHLYGSNLPLPPTYLNSINPIPLQQLPGHWRMSATAAAPATLQPKTIPPGEVRPVQKPGFPSSSVPWADVPQSGIRFGDPNTIRLDYPLPSGPGKSGDPNFPTANYGEFL</sequence>
<feature type="region of interest" description="Disordered" evidence="2">
    <location>
        <begin position="649"/>
        <end position="698"/>
    </location>
</feature>
<keyword evidence="1" id="KW-0175">Coiled coil</keyword>
<dbReference type="EMBL" id="UZAN01054738">
    <property type="protein sequence ID" value="VDP90560.1"/>
    <property type="molecule type" value="Genomic_DNA"/>
</dbReference>
<proteinExistence type="predicted"/>
<organism evidence="3 4">
    <name type="scientific">Echinostoma caproni</name>
    <dbReference type="NCBI Taxonomy" id="27848"/>
    <lineage>
        <taxon>Eukaryota</taxon>
        <taxon>Metazoa</taxon>
        <taxon>Spiralia</taxon>
        <taxon>Lophotrochozoa</taxon>
        <taxon>Platyhelminthes</taxon>
        <taxon>Trematoda</taxon>
        <taxon>Digenea</taxon>
        <taxon>Plagiorchiida</taxon>
        <taxon>Echinostomata</taxon>
        <taxon>Echinostomatoidea</taxon>
        <taxon>Echinostomatidae</taxon>
        <taxon>Echinostoma</taxon>
    </lineage>
</organism>
<dbReference type="OrthoDB" id="2357150at2759"/>